<comment type="caution">
    <text evidence="5">The sequence shown here is derived from an EMBL/GenBank/DDBJ whole genome shotgun (WGS) entry which is preliminary data.</text>
</comment>
<gene>
    <name evidence="5" type="ORF">O7A05_33375</name>
</gene>
<feature type="domain" description="BON" evidence="3">
    <location>
        <begin position="152"/>
        <end position="221"/>
    </location>
</feature>
<dbReference type="Pfam" id="PF04972">
    <property type="entry name" value="BON"/>
    <property type="match status" value="1"/>
</dbReference>
<dbReference type="InterPro" id="IPR046342">
    <property type="entry name" value="CBS_dom_sf"/>
</dbReference>
<dbReference type="SUPFAM" id="SSF54631">
    <property type="entry name" value="CBS-domain pair"/>
    <property type="match status" value="1"/>
</dbReference>
<organism evidence="5 6">
    <name type="scientific">Mesorhizobium argentiipisi</name>
    <dbReference type="NCBI Taxonomy" id="3015175"/>
    <lineage>
        <taxon>Bacteria</taxon>
        <taxon>Pseudomonadati</taxon>
        <taxon>Pseudomonadota</taxon>
        <taxon>Alphaproteobacteria</taxon>
        <taxon>Hyphomicrobiales</taxon>
        <taxon>Phyllobacteriaceae</taxon>
        <taxon>Mesorhizobium</taxon>
    </lineage>
</organism>
<sequence length="226" mass="24275">MRSPVVAVGPDSTLDEVCDLLVTRGLSAVAVIDRGVMLGTVSEEDLIHRAEIGTAAPRRSWWFHLFGRNATLAADYLKSHSAHVTDVMTSQVLTVSLCTPIDQIAALLEVNRARRVFVVSGQRAVGIVARADLVRALAAARQSLPSPASFHDDASIRRQIVDALRTEVWPSIGAADVSVKNGVVTLWGGYLSEQERKASLVLAENTAGVRGVDDHRVPLDVAHAMV</sequence>
<dbReference type="EMBL" id="JAPYKO010000058">
    <property type="protein sequence ID" value="MEI9407000.1"/>
    <property type="molecule type" value="Genomic_DNA"/>
</dbReference>
<dbReference type="RefSeq" id="WP_337097646.1">
    <property type="nucleotide sequence ID" value="NZ_JAPYKO010000058.1"/>
</dbReference>
<dbReference type="InterPro" id="IPR017080">
    <property type="entry name" value="UCP036990_CBS_BON"/>
</dbReference>
<reference evidence="5 6" key="1">
    <citation type="submission" date="2022-12" db="EMBL/GenBank/DDBJ databases">
        <authorList>
            <person name="Muema E."/>
        </authorList>
    </citation>
    <scope>NUCLEOTIDE SEQUENCE [LARGE SCALE GENOMIC DNA]</scope>
    <source>
        <strain evidence="6">1330</strain>
    </source>
</reference>
<dbReference type="InterPro" id="IPR051257">
    <property type="entry name" value="Diverse_CBS-Domain"/>
</dbReference>
<keyword evidence="6" id="KW-1185">Reference proteome</keyword>
<evidence type="ECO:0000313" key="5">
    <source>
        <dbReference type="EMBL" id="MEI9407000.1"/>
    </source>
</evidence>
<dbReference type="Gene3D" id="3.10.580.10">
    <property type="entry name" value="CBS-domain"/>
    <property type="match status" value="1"/>
</dbReference>
<feature type="domain" description="CBS" evidence="4">
    <location>
        <begin position="1"/>
        <end position="56"/>
    </location>
</feature>
<name>A0ABU8KMQ8_9HYPH</name>
<dbReference type="Gene3D" id="3.30.1340.30">
    <property type="match status" value="1"/>
</dbReference>
<protein>
    <submittedName>
        <fullName evidence="5">CBS domain-containing protein</fullName>
    </submittedName>
</protein>
<feature type="domain" description="CBS" evidence="4">
    <location>
        <begin position="88"/>
        <end position="146"/>
    </location>
</feature>
<dbReference type="PANTHER" id="PTHR43080:SF26">
    <property type="entry name" value="REGULATORY PROTEIN"/>
    <property type="match status" value="1"/>
</dbReference>
<dbReference type="Pfam" id="PF00571">
    <property type="entry name" value="CBS"/>
    <property type="match status" value="2"/>
</dbReference>
<dbReference type="PROSITE" id="PS51371">
    <property type="entry name" value="CBS"/>
    <property type="match status" value="2"/>
</dbReference>
<dbReference type="InterPro" id="IPR000644">
    <property type="entry name" value="CBS_dom"/>
</dbReference>
<accession>A0ABU8KMQ8</accession>
<dbReference type="PIRSF" id="PIRSF036990">
    <property type="entry name" value="UCP036990_CBS_BON"/>
    <property type="match status" value="1"/>
</dbReference>
<proteinExistence type="predicted"/>
<dbReference type="SMART" id="SM00116">
    <property type="entry name" value="CBS"/>
    <property type="match status" value="2"/>
</dbReference>
<evidence type="ECO:0000259" key="3">
    <source>
        <dbReference type="PROSITE" id="PS50914"/>
    </source>
</evidence>
<keyword evidence="1 2" id="KW-0129">CBS domain</keyword>
<evidence type="ECO:0000256" key="1">
    <source>
        <dbReference type="ARBA" id="ARBA00023122"/>
    </source>
</evidence>
<dbReference type="CDD" id="cd04586">
    <property type="entry name" value="CBS_pair_BON_assoc"/>
    <property type="match status" value="1"/>
</dbReference>
<evidence type="ECO:0000259" key="4">
    <source>
        <dbReference type="PROSITE" id="PS51371"/>
    </source>
</evidence>
<evidence type="ECO:0000256" key="2">
    <source>
        <dbReference type="PROSITE-ProRule" id="PRU00703"/>
    </source>
</evidence>
<evidence type="ECO:0000313" key="6">
    <source>
        <dbReference type="Proteomes" id="UP001366503"/>
    </source>
</evidence>
<dbReference type="InterPro" id="IPR007055">
    <property type="entry name" value="BON_dom"/>
</dbReference>
<dbReference type="Proteomes" id="UP001366503">
    <property type="component" value="Unassembled WGS sequence"/>
</dbReference>
<dbReference type="PROSITE" id="PS50914">
    <property type="entry name" value="BON"/>
    <property type="match status" value="1"/>
</dbReference>
<dbReference type="PANTHER" id="PTHR43080">
    <property type="entry name" value="CBS DOMAIN-CONTAINING PROTEIN CBSX3, MITOCHONDRIAL"/>
    <property type="match status" value="1"/>
</dbReference>